<dbReference type="AlphaFoldDB" id="A0A6G1VN58"/>
<evidence type="ECO:0000313" key="2">
    <source>
        <dbReference type="Proteomes" id="UP000477980"/>
    </source>
</evidence>
<dbReference type="EMBL" id="VZAH01000078">
    <property type="protein sequence ID" value="MQP14308.1"/>
    <property type="molecule type" value="Genomic_DNA"/>
</dbReference>
<gene>
    <name evidence="1" type="ORF">F7D25_07770</name>
</gene>
<sequence length="180" mass="20284">MADQSALDDLLKYEQGWTDNMGDYWRERMERLRTIDTGALYASIKGHLEQGSVTTIEHKFLQYGIYVAAGVGPAHVWEKWTEAQGGEKIARVNEGDLEFLGKEYRAKHDMNKPKKVGPAWGGRVAGGPPIGRRDWFSQKYYASVMKLNEHEADFFGSKWNGLIASALTEIFRGIGASRNL</sequence>
<dbReference type="RefSeq" id="WP_153090737.1">
    <property type="nucleotide sequence ID" value="NZ_VZAH01000078.1"/>
</dbReference>
<accession>A0A6G1VN58</accession>
<name>A0A6G1VN58_9BACT</name>
<reference evidence="1 2" key="1">
    <citation type="submission" date="2019-09" db="EMBL/GenBank/DDBJ databases">
        <title>Distinct polysaccharide growth profiles of human intestinal Prevotella copri isolates.</title>
        <authorList>
            <person name="Fehlner-Peach H."/>
            <person name="Magnabosco C."/>
            <person name="Raghavan V."/>
            <person name="Scher J.U."/>
            <person name="Tett A."/>
            <person name="Cox L.M."/>
            <person name="Gottsegen C."/>
            <person name="Watters A."/>
            <person name="Wiltshire- Gordon J.D."/>
            <person name="Segata N."/>
            <person name="Bonneau R."/>
            <person name="Littman D.R."/>
        </authorList>
    </citation>
    <scope>NUCLEOTIDE SEQUENCE [LARGE SCALE GENOMIC DNA]</scope>
    <source>
        <strain evidence="2">iAA917</strain>
    </source>
</reference>
<comment type="caution">
    <text evidence="1">The sequence shown here is derived from an EMBL/GenBank/DDBJ whole genome shotgun (WGS) entry which is preliminary data.</text>
</comment>
<protein>
    <submittedName>
        <fullName evidence="1">Uncharacterized protein</fullName>
    </submittedName>
</protein>
<dbReference type="OrthoDB" id="1069540at2"/>
<dbReference type="Proteomes" id="UP000477980">
    <property type="component" value="Unassembled WGS sequence"/>
</dbReference>
<proteinExistence type="predicted"/>
<organism evidence="1 2">
    <name type="scientific">Segatella copri</name>
    <dbReference type="NCBI Taxonomy" id="165179"/>
    <lineage>
        <taxon>Bacteria</taxon>
        <taxon>Pseudomonadati</taxon>
        <taxon>Bacteroidota</taxon>
        <taxon>Bacteroidia</taxon>
        <taxon>Bacteroidales</taxon>
        <taxon>Prevotellaceae</taxon>
        <taxon>Segatella</taxon>
    </lineage>
</organism>
<evidence type="ECO:0000313" key="1">
    <source>
        <dbReference type="EMBL" id="MQP14308.1"/>
    </source>
</evidence>